<protein>
    <submittedName>
        <fullName evidence="5">Uncharacterized protein</fullName>
    </submittedName>
</protein>
<evidence type="ECO:0000313" key="5">
    <source>
        <dbReference type="EMBL" id="KAF1746138.1"/>
    </source>
</evidence>
<evidence type="ECO:0000313" key="6">
    <source>
        <dbReference type="Proteomes" id="UP000483820"/>
    </source>
</evidence>
<evidence type="ECO:0000259" key="3">
    <source>
        <dbReference type="Pfam" id="PF23049"/>
    </source>
</evidence>
<proteinExistence type="predicted"/>
<evidence type="ECO:0000259" key="1">
    <source>
        <dbReference type="Pfam" id="PF23045"/>
    </source>
</evidence>
<dbReference type="RefSeq" id="XP_053578485.1">
    <property type="nucleotide sequence ID" value="XM_053734919.1"/>
</dbReference>
<dbReference type="AlphaFoldDB" id="A0A6A5FU45"/>
<sequence length="357" mass="41009">MSTEDICSFGFVCELRDDIAKIYTIENGIVEIQNTEELELGTWCEFASNEIERCMNFKNEKCEVWVEDEEVFVKVLAIGPNDFALPKDIRIKYKYAVWSPFLKFLDDEENLFKDNIRGGDVVELDVLKPSSGSKEFCSYLFCPAVGLVRWVITELENTPTPSSSKPAQYNVEDDMCKADKRLGSWVSFKLTEAKKFGKAKDSMGVKALLRTTATQAKEVQNPPRETKVVNGEIEIETSFLFNKNMLEFEGSRLIGDWRVRHQQLKKDAHFWDVYLGRVEVYLDTSRLIIETIEAHRNNLDPEEAKKLENEAIVVSITAIVDINHLQNFEKYPDRGFFTAKVVDTICYLNGGKIIYKK</sequence>
<dbReference type="Pfam" id="PF23049">
    <property type="entry name" value="DUF7039"/>
    <property type="match status" value="1"/>
</dbReference>
<evidence type="ECO:0000259" key="2">
    <source>
        <dbReference type="Pfam" id="PF23047"/>
    </source>
</evidence>
<dbReference type="InterPro" id="IPR055468">
    <property type="entry name" value="DUF7040"/>
</dbReference>
<feature type="domain" description="DUF7040" evidence="4">
    <location>
        <begin position="233"/>
        <end position="348"/>
    </location>
</feature>
<dbReference type="EMBL" id="WUAV01000006">
    <property type="protein sequence ID" value="KAF1746138.1"/>
    <property type="molecule type" value="Genomic_DNA"/>
</dbReference>
<dbReference type="InterPro" id="IPR055467">
    <property type="entry name" value="DUF7039"/>
</dbReference>
<dbReference type="GeneID" id="9827266"/>
<dbReference type="InterPro" id="IPR055466">
    <property type="entry name" value="DUF7038"/>
</dbReference>
<feature type="domain" description="DUF7038" evidence="2">
    <location>
        <begin position="69"/>
        <end position="124"/>
    </location>
</feature>
<accession>A0A6A5FU45</accession>
<evidence type="ECO:0000259" key="4">
    <source>
        <dbReference type="Pfam" id="PF23051"/>
    </source>
</evidence>
<dbReference type="Pfam" id="PF23047">
    <property type="entry name" value="DUF7038"/>
    <property type="match status" value="1"/>
</dbReference>
<comment type="caution">
    <text evidence="5">The sequence shown here is derived from an EMBL/GenBank/DDBJ whole genome shotgun (WGS) entry which is preliminary data.</text>
</comment>
<feature type="domain" description="DUF7039" evidence="3">
    <location>
        <begin position="127"/>
        <end position="219"/>
    </location>
</feature>
<dbReference type="CTD" id="9827266"/>
<dbReference type="Pfam" id="PF23051">
    <property type="entry name" value="DUF7040"/>
    <property type="match status" value="1"/>
</dbReference>
<dbReference type="InterPro" id="IPR055465">
    <property type="entry name" value="DUF7037"/>
</dbReference>
<dbReference type="KEGG" id="crq:GCK72_022591"/>
<reference evidence="5 6" key="1">
    <citation type="submission" date="2019-12" db="EMBL/GenBank/DDBJ databases">
        <title>Chromosome-level assembly of the Caenorhabditis remanei genome.</title>
        <authorList>
            <person name="Teterina A.A."/>
            <person name="Willis J.H."/>
            <person name="Phillips P.C."/>
        </authorList>
    </citation>
    <scope>NUCLEOTIDE SEQUENCE [LARGE SCALE GENOMIC DNA]</scope>
    <source>
        <strain evidence="5 6">PX506</strain>
        <tissue evidence="5">Whole organism</tissue>
    </source>
</reference>
<gene>
    <name evidence="5" type="ORF">GCK72_022591</name>
</gene>
<name>A0A6A5FU45_CAERE</name>
<feature type="domain" description="DUF7037" evidence="1">
    <location>
        <begin position="8"/>
        <end position="45"/>
    </location>
</feature>
<dbReference type="Pfam" id="PF23045">
    <property type="entry name" value="DUF7037"/>
    <property type="match status" value="1"/>
</dbReference>
<organism evidence="5 6">
    <name type="scientific">Caenorhabditis remanei</name>
    <name type="common">Caenorhabditis vulgaris</name>
    <dbReference type="NCBI Taxonomy" id="31234"/>
    <lineage>
        <taxon>Eukaryota</taxon>
        <taxon>Metazoa</taxon>
        <taxon>Ecdysozoa</taxon>
        <taxon>Nematoda</taxon>
        <taxon>Chromadorea</taxon>
        <taxon>Rhabditida</taxon>
        <taxon>Rhabditina</taxon>
        <taxon>Rhabditomorpha</taxon>
        <taxon>Rhabditoidea</taxon>
        <taxon>Rhabditidae</taxon>
        <taxon>Peloderinae</taxon>
        <taxon>Caenorhabditis</taxon>
    </lineage>
</organism>
<dbReference type="Proteomes" id="UP000483820">
    <property type="component" value="Chromosome X"/>
</dbReference>